<keyword evidence="3" id="KW-1185">Reference proteome</keyword>
<name>G0EG45_PYRF1</name>
<reference evidence="2 3" key="1">
    <citation type="journal article" date="2011" name="Stand. Genomic Sci.">
        <title>Complete genome sequence of the hyperthermophilic chemolithoautotroph Pyrolobus fumarii type strain (1A).</title>
        <authorList>
            <person name="Anderson I."/>
            <person name="Goker M."/>
            <person name="Nolan M."/>
            <person name="Lucas S."/>
            <person name="Hammon N."/>
            <person name="Deshpande S."/>
            <person name="Cheng J.F."/>
            <person name="Tapia R."/>
            <person name="Han C."/>
            <person name="Goodwin L."/>
            <person name="Pitluck S."/>
            <person name="Huntemann M."/>
            <person name="Liolios K."/>
            <person name="Ivanova N."/>
            <person name="Pagani I."/>
            <person name="Mavromatis K."/>
            <person name="Ovchinikova G."/>
            <person name="Pati A."/>
            <person name="Chen A."/>
            <person name="Palaniappan K."/>
            <person name="Land M."/>
            <person name="Hauser L."/>
            <person name="Brambilla E.M."/>
            <person name="Huber H."/>
            <person name="Yasawong M."/>
            <person name="Rohde M."/>
            <person name="Spring S."/>
            <person name="Abt B."/>
            <person name="Sikorski J."/>
            <person name="Wirth R."/>
            <person name="Detter J.C."/>
            <person name="Woyke T."/>
            <person name="Bristow J."/>
            <person name="Eisen J.A."/>
            <person name="Markowitz V."/>
            <person name="Hugenholtz P."/>
            <person name="Kyrpides N.C."/>
            <person name="Klenk H.P."/>
            <person name="Lapidus A."/>
        </authorList>
    </citation>
    <scope>NUCLEOTIDE SEQUENCE [LARGE SCALE GENOMIC DNA]</scope>
    <source>
        <strain evidence="3">DSM 11204 / 1A</strain>
    </source>
</reference>
<dbReference type="RefSeq" id="WP_014025970.1">
    <property type="nucleotide sequence ID" value="NC_015931.1"/>
</dbReference>
<dbReference type="HOGENOM" id="CLU_369912_0_0_2"/>
<dbReference type="eggNOG" id="arCOG03304">
    <property type="taxonomic scope" value="Archaea"/>
</dbReference>
<dbReference type="AlphaFoldDB" id="G0EG45"/>
<sequence>MRVDKHLLFVVLAVAVGVALLAWIASVSSPQGTGVTTNTGAAATTGATSGIGGRTVTLTDLAGRRVTLRVPVERVVVIDGGHTGYIVAIDAVAGERGLRAIVGLDLSEWRRVRPQLYTLYVSTHPWLARVADVGASYKQLDIEEIIRLKPDAVLAHPTAFERLRESGGLARLEKAGIPVVVIDFHSEEWSKTKRSIEILGVLFGAEDRARELIEWYREHLRLVEERVGDLHKPPVYIEAGYRAWRTWGSGYMWGRLVEIAGGKNIAGGLFPRSGDVNPEFVAEAQPEVIIVTGGWWASGGPRLGPNVTREEALRSLAEWVNRTILSTTPALRHYRVCAVYHALARTVWDVVGLEYLAKAIHPAAMRDVNVTRDLEEFFERFLSIPFRGTWFVCLEPPRRQVTITDALGRRVTITAPAQRIAVMYGLEDLVAVGGEDALSRLVALNRFRYERWRPDWWYMWTSHFPWMKELPNTGQPGYGLNLESIIESKPDVLIVAAFMYKQLVESGAIEKLERAGIPVVVIDFVPKTTSLEEHLEAVRRSIYALGVITGYEDRAERLYKLYEEHVEHVIERVSGLEPTRVLVLATWSKWRAYGAGGMYQVWITLANGENIAADVVKGTSGDINPEHVIKRNPQVIIFTCNNNIVTAEGTKQIEVIGYTVNSTEPAKRVLRALIERPGWEKLEAVKSCRVYLIHHGLSHGHVFQYVALEYIAKWLHPEAFADLDPHKSLEEFFEEYMPFPLRGVWAVGLCGA</sequence>
<dbReference type="GeneID" id="11140069"/>
<dbReference type="PANTHER" id="PTHR30535">
    <property type="entry name" value="VITAMIN B12-BINDING PROTEIN"/>
    <property type="match status" value="1"/>
</dbReference>
<dbReference type="InParanoid" id="G0EG45"/>
<dbReference type="KEGG" id="pfm:Pyrfu_0422"/>
<dbReference type="STRING" id="694429.Pyrfu_0422"/>
<dbReference type="EMBL" id="CP002838">
    <property type="protein sequence ID" value="AEM38293.1"/>
    <property type="molecule type" value="Genomic_DNA"/>
</dbReference>
<dbReference type="Pfam" id="PF01497">
    <property type="entry name" value="Peripla_BP_2"/>
    <property type="match status" value="2"/>
</dbReference>
<evidence type="ECO:0000259" key="1">
    <source>
        <dbReference type="PROSITE" id="PS50983"/>
    </source>
</evidence>
<dbReference type="InterPro" id="IPR002491">
    <property type="entry name" value="ABC_transptr_periplasmic_BD"/>
</dbReference>
<protein>
    <submittedName>
        <fullName evidence="2">Periplasmic binding protein</fullName>
    </submittedName>
</protein>
<evidence type="ECO:0000313" key="2">
    <source>
        <dbReference type="EMBL" id="AEM38293.1"/>
    </source>
</evidence>
<dbReference type="SUPFAM" id="SSF53807">
    <property type="entry name" value="Helical backbone' metal receptor"/>
    <property type="match status" value="2"/>
</dbReference>
<proteinExistence type="predicted"/>
<feature type="domain" description="Fe/B12 periplasmic-binding" evidence="1">
    <location>
        <begin position="409"/>
        <end position="723"/>
    </location>
</feature>
<gene>
    <name evidence="2" type="ordered locus">Pyrfu_0422</name>
</gene>
<organism evidence="2 3">
    <name type="scientific">Pyrolobus fumarii (strain DSM 11204 / 1A)</name>
    <dbReference type="NCBI Taxonomy" id="694429"/>
    <lineage>
        <taxon>Archaea</taxon>
        <taxon>Thermoproteota</taxon>
        <taxon>Thermoprotei</taxon>
        <taxon>Desulfurococcales</taxon>
        <taxon>Pyrodictiaceae</taxon>
        <taxon>Pyrolobus</taxon>
    </lineage>
</organism>
<dbReference type="InterPro" id="IPR050902">
    <property type="entry name" value="ABC_Transporter_SBP"/>
</dbReference>
<dbReference type="PROSITE" id="PS50983">
    <property type="entry name" value="FE_B12_PBP"/>
    <property type="match status" value="2"/>
</dbReference>
<dbReference type="OrthoDB" id="24039at2157"/>
<dbReference type="Proteomes" id="UP000001037">
    <property type="component" value="Chromosome"/>
</dbReference>
<feature type="domain" description="Fe/B12 periplasmic-binding" evidence="1">
    <location>
        <begin position="74"/>
        <end position="368"/>
    </location>
</feature>
<dbReference type="PANTHER" id="PTHR30535:SF34">
    <property type="entry name" value="MOLYBDATE-BINDING PROTEIN MOLA"/>
    <property type="match status" value="1"/>
</dbReference>
<dbReference type="Gene3D" id="3.40.50.1980">
    <property type="entry name" value="Nitrogenase molybdenum iron protein domain"/>
    <property type="match status" value="4"/>
</dbReference>
<accession>G0EG45</accession>
<evidence type="ECO:0000313" key="3">
    <source>
        <dbReference type="Proteomes" id="UP000001037"/>
    </source>
</evidence>